<dbReference type="InterPro" id="IPR021246">
    <property type="entry name" value="DUF2797"/>
</dbReference>
<dbReference type="Proteomes" id="UP000838100">
    <property type="component" value="Unassembled WGS sequence"/>
</dbReference>
<evidence type="ECO:0008006" key="3">
    <source>
        <dbReference type="Google" id="ProtNLM"/>
    </source>
</evidence>
<comment type="caution">
    <text evidence="1">The sequence shown here is derived from an EMBL/GenBank/DDBJ whole genome shotgun (WGS) entry which is preliminary data.</text>
</comment>
<sequence length="387" mass="43130">MPLLASGQLTKMNTELQPEGVRYQLPVGDQLIDMNALIGQSLRFVFRGAINCNACGKKTRKSYSQGYCYRCAQTLPQCDSCIMSPEKCHYHAGSCRDSGWGEKYCFQDHYVYLANSSGIKIGITRGSQIPTRWMDQGAIQAKPVARVKNRLMSGKVEDAFKAILPDKTNWRNLLKGDAEPLDLNQLWAEAKDELSVKIAGLIAEVEAEVQHKLDNNGDFNAIEFHADIEWLDDSDIVDIQYPVTQYPEKVTSRSLDSELENSYRALYEPLFFQQLQQTVSAVGINAKTEKAAQKLFTSTIKKGLKKAFTVKPALEAVTAVIKKFPELAALDKAEIEQQFTAALSGSGEMLGVVEGKLNGIKGQYLILDSGVINMRKFTAYHLDFYAE</sequence>
<evidence type="ECO:0000313" key="1">
    <source>
        <dbReference type="EMBL" id="CAH0992509.1"/>
    </source>
</evidence>
<organism evidence="1 2">
    <name type="scientific">Sinobacterium norvegicum</name>
    <dbReference type="NCBI Taxonomy" id="1641715"/>
    <lineage>
        <taxon>Bacteria</taxon>
        <taxon>Pseudomonadati</taxon>
        <taxon>Pseudomonadota</taxon>
        <taxon>Gammaproteobacteria</taxon>
        <taxon>Cellvibrionales</taxon>
        <taxon>Spongiibacteraceae</taxon>
        <taxon>Sinobacterium</taxon>
    </lineage>
</organism>
<dbReference type="Pfam" id="PF10977">
    <property type="entry name" value="DUF2797"/>
    <property type="match status" value="2"/>
</dbReference>
<protein>
    <recommendedName>
        <fullName evidence="3">DUF2797 domain-containing protein</fullName>
    </recommendedName>
</protein>
<name>A0ABN8EK82_9GAMM</name>
<keyword evidence="2" id="KW-1185">Reference proteome</keyword>
<accession>A0ABN8EK82</accession>
<proteinExistence type="predicted"/>
<evidence type="ECO:0000313" key="2">
    <source>
        <dbReference type="Proteomes" id="UP000838100"/>
    </source>
</evidence>
<gene>
    <name evidence="1" type="ORF">SIN8267_02641</name>
</gene>
<dbReference type="RefSeq" id="WP_354001900.1">
    <property type="nucleotide sequence ID" value="NZ_CAKLPX010000003.1"/>
</dbReference>
<dbReference type="EMBL" id="CAKLPX010000003">
    <property type="protein sequence ID" value="CAH0992509.1"/>
    <property type="molecule type" value="Genomic_DNA"/>
</dbReference>
<reference evidence="1" key="1">
    <citation type="submission" date="2021-12" db="EMBL/GenBank/DDBJ databases">
        <authorList>
            <person name="Rodrigo-Torres L."/>
            <person name="Arahal R. D."/>
            <person name="Lucena T."/>
        </authorList>
    </citation>
    <scope>NUCLEOTIDE SEQUENCE</scope>
    <source>
        <strain evidence="1">CECT 8267</strain>
    </source>
</reference>